<dbReference type="RefSeq" id="WP_344083894.1">
    <property type="nucleotide sequence ID" value="NZ_BAAALS010000020.1"/>
</dbReference>
<keyword evidence="2" id="KW-1185">Reference proteome</keyword>
<gene>
    <name evidence="1" type="ORF">GCM10009681_39420</name>
</gene>
<accession>A0ABP4WZZ5</accession>
<comment type="caution">
    <text evidence="1">The sequence shown here is derived from an EMBL/GenBank/DDBJ whole genome shotgun (WGS) entry which is preliminary data.</text>
</comment>
<dbReference type="EMBL" id="BAAALS010000020">
    <property type="protein sequence ID" value="GAA1764448.1"/>
    <property type="molecule type" value="Genomic_DNA"/>
</dbReference>
<evidence type="ECO:0000313" key="1">
    <source>
        <dbReference type="EMBL" id="GAA1764448.1"/>
    </source>
</evidence>
<protein>
    <submittedName>
        <fullName evidence="1">Uncharacterized protein</fullName>
    </submittedName>
</protein>
<name>A0ABP4WZZ5_9ACTN</name>
<evidence type="ECO:0000313" key="2">
    <source>
        <dbReference type="Proteomes" id="UP001500655"/>
    </source>
</evidence>
<dbReference type="Proteomes" id="UP001500655">
    <property type="component" value="Unassembled WGS sequence"/>
</dbReference>
<sequence length="78" mass="8333">MAGDIYISAGSISADLVDAGYESWALQIDEVIVVAESTSDVVHGLHDTLGRLLAEEAELPEPLRVRVDLLRESLAASL</sequence>
<reference evidence="2" key="1">
    <citation type="journal article" date="2019" name="Int. J. Syst. Evol. Microbiol.">
        <title>The Global Catalogue of Microorganisms (GCM) 10K type strain sequencing project: providing services to taxonomists for standard genome sequencing and annotation.</title>
        <authorList>
            <consortium name="The Broad Institute Genomics Platform"/>
            <consortium name="The Broad Institute Genome Sequencing Center for Infectious Disease"/>
            <person name="Wu L."/>
            <person name="Ma J."/>
        </authorList>
    </citation>
    <scope>NUCLEOTIDE SEQUENCE [LARGE SCALE GENOMIC DNA]</scope>
    <source>
        <strain evidence="2">JCM 13249</strain>
    </source>
</reference>
<organism evidence="1 2">
    <name type="scientific">Luedemannella helvata</name>
    <dbReference type="NCBI Taxonomy" id="349315"/>
    <lineage>
        <taxon>Bacteria</taxon>
        <taxon>Bacillati</taxon>
        <taxon>Actinomycetota</taxon>
        <taxon>Actinomycetes</taxon>
        <taxon>Micromonosporales</taxon>
        <taxon>Micromonosporaceae</taxon>
        <taxon>Luedemannella</taxon>
    </lineage>
</organism>
<proteinExistence type="predicted"/>